<gene>
    <name evidence="1" type="ORF">NUW58_g7410</name>
</gene>
<dbReference type="Proteomes" id="UP001143856">
    <property type="component" value="Unassembled WGS sequence"/>
</dbReference>
<accession>A0ACC1NH99</accession>
<organism evidence="1 2">
    <name type="scientific">Xylaria curta</name>
    <dbReference type="NCBI Taxonomy" id="42375"/>
    <lineage>
        <taxon>Eukaryota</taxon>
        <taxon>Fungi</taxon>
        <taxon>Dikarya</taxon>
        <taxon>Ascomycota</taxon>
        <taxon>Pezizomycotina</taxon>
        <taxon>Sordariomycetes</taxon>
        <taxon>Xylariomycetidae</taxon>
        <taxon>Xylariales</taxon>
        <taxon>Xylariaceae</taxon>
        <taxon>Xylaria</taxon>
    </lineage>
</organism>
<proteinExistence type="predicted"/>
<protein>
    <submittedName>
        <fullName evidence="1">Uncharacterized protein</fullName>
    </submittedName>
</protein>
<sequence length="99" mass="11152">MTAPTTQIALKNNTGSSVAYAYVTGLDINKDNAYAFLQPDGKTMYYPQSPSQPQQPCHLSAVLHMRCLPTANLCRQPMITQLDHVYPDTKQDRSKWARH</sequence>
<evidence type="ECO:0000313" key="2">
    <source>
        <dbReference type="Proteomes" id="UP001143856"/>
    </source>
</evidence>
<keyword evidence="2" id="KW-1185">Reference proteome</keyword>
<comment type="caution">
    <text evidence="1">The sequence shown here is derived from an EMBL/GenBank/DDBJ whole genome shotgun (WGS) entry which is preliminary data.</text>
</comment>
<evidence type="ECO:0000313" key="1">
    <source>
        <dbReference type="EMBL" id="KAJ2978710.1"/>
    </source>
</evidence>
<name>A0ACC1NH99_9PEZI</name>
<dbReference type="EMBL" id="JAPDGR010001916">
    <property type="protein sequence ID" value="KAJ2978710.1"/>
    <property type="molecule type" value="Genomic_DNA"/>
</dbReference>
<reference evidence="1" key="1">
    <citation type="submission" date="2022-10" db="EMBL/GenBank/DDBJ databases">
        <title>Genome Sequence of Xylaria curta.</title>
        <authorList>
            <person name="Buettner E."/>
        </authorList>
    </citation>
    <scope>NUCLEOTIDE SEQUENCE</scope>
    <source>
        <strain evidence="1">Babe10</strain>
    </source>
</reference>